<gene>
    <name evidence="1" type="ORF">H480_19153</name>
</gene>
<dbReference type="EMBL" id="AOUO01000254">
    <property type="protein sequence ID" value="EOD66872.1"/>
    <property type="molecule type" value="Genomic_DNA"/>
</dbReference>
<keyword evidence="2" id="KW-1185">Reference proteome</keyword>
<comment type="caution">
    <text evidence="1">The sequence shown here is derived from an EMBL/GenBank/DDBJ whole genome shotgun (WGS) entry which is preliminary data.</text>
</comment>
<evidence type="ECO:0000313" key="2">
    <source>
        <dbReference type="Proteomes" id="UP000014139"/>
    </source>
</evidence>
<sequence>MLDSCEDHLSDAEFARAAATIGHGFVALAHASQALDAMAATARRRALFDVAAEREERAAAEARPHDDELHASGVGSLSEAIALALGDAYAGIEFEDPTFERGTEAVMEVLRERDEQQPKHALDEDVLWVVADSDGPIHAGTQAAAQKWADENRDDYEGLTVTTMEVDRG</sequence>
<name>R1G5Y6_9PSEU</name>
<evidence type="ECO:0000313" key="1">
    <source>
        <dbReference type="EMBL" id="EOD66872.1"/>
    </source>
</evidence>
<organism evidence="1 2">
    <name type="scientific">Amycolatopsis vancoresmycina DSM 44592</name>
    <dbReference type="NCBI Taxonomy" id="1292037"/>
    <lineage>
        <taxon>Bacteria</taxon>
        <taxon>Bacillati</taxon>
        <taxon>Actinomycetota</taxon>
        <taxon>Actinomycetes</taxon>
        <taxon>Pseudonocardiales</taxon>
        <taxon>Pseudonocardiaceae</taxon>
        <taxon>Amycolatopsis</taxon>
    </lineage>
</organism>
<proteinExistence type="predicted"/>
<reference evidence="1 2" key="1">
    <citation type="submission" date="2013-02" db="EMBL/GenBank/DDBJ databases">
        <title>Draft genome sequence of Amycolatopsis vancoresmycina strain DSM 44592T.</title>
        <authorList>
            <person name="Kumar S."/>
            <person name="Kaur N."/>
            <person name="Kaur C."/>
            <person name="Raghava G.P.S."/>
            <person name="Mayilraj S."/>
        </authorList>
    </citation>
    <scope>NUCLEOTIDE SEQUENCE [LARGE SCALE GENOMIC DNA]</scope>
    <source>
        <strain evidence="1 2">DSM 44592</strain>
    </source>
</reference>
<protein>
    <submittedName>
        <fullName evidence="1">Uncharacterized protein</fullName>
    </submittedName>
</protein>
<accession>R1G5Y6</accession>
<dbReference type="AlphaFoldDB" id="R1G5Y6"/>
<dbReference type="PATRIC" id="fig|1292037.4.peg.3650"/>
<dbReference type="Proteomes" id="UP000014139">
    <property type="component" value="Unassembled WGS sequence"/>
</dbReference>